<keyword evidence="3" id="KW-1185">Reference proteome</keyword>
<organism evidence="2 3">
    <name type="scientific">Pelagibacterium lentulum</name>
    <dbReference type="NCBI Taxonomy" id="2029865"/>
    <lineage>
        <taxon>Bacteria</taxon>
        <taxon>Pseudomonadati</taxon>
        <taxon>Pseudomonadota</taxon>
        <taxon>Alphaproteobacteria</taxon>
        <taxon>Hyphomicrobiales</taxon>
        <taxon>Devosiaceae</taxon>
        <taxon>Pelagibacterium</taxon>
    </lineage>
</organism>
<dbReference type="PANTHER" id="PTHR38590">
    <property type="entry name" value="BLL0828 PROTEIN"/>
    <property type="match status" value="1"/>
</dbReference>
<sequence length="104" mass="12291">MRRNPTEAERKMWLLLKDRRFDGYKFRRQVPIGRYIADFVCHSARLVVELDGSQHHGADTDRMRDDWFEAKGFATLRIWNNDLSESPESVSDAVWAKLQEKQHG</sequence>
<dbReference type="GO" id="GO:0032259">
    <property type="term" value="P:methylation"/>
    <property type="evidence" value="ECO:0007669"/>
    <property type="project" value="UniProtKB-KW"/>
</dbReference>
<dbReference type="CDD" id="cd01038">
    <property type="entry name" value="Endonuclease_DUF559"/>
    <property type="match status" value="1"/>
</dbReference>
<keyword evidence="2" id="KW-0489">Methyltransferase</keyword>
<evidence type="ECO:0000313" key="3">
    <source>
        <dbReference type="Proteomes" id="UP000596977"/>
    </source>
</evidence>
<dbReference type="Proteomes" id="UP000596977">
    <property type="component" value="Unassembled WGS sequence"/>
</dbReference>
<dbReference type="EMBL" id="BMKB01000003">
    <property type="protein sequence ID" value="GGA49156.1"/>
    <property type="molecule type" value="Genomic_DNA"/>
</dbReference>
<dbReference type="PANTHER" id="PTHR38590:SF1">
    <property type="entry name" value="BLL0828 PROTEIN"/>
    <property type="match status" value="1"/>
</dbReference>
<feature type="domain" description="DUF559" evidence="1">
    <location>
        <begin position="1"/>
        <end position="98"/>
    </location>
</feature>
<protein>
    <submittedName>
        <fullName evidence="2">DNA methyltransferase</fullName>
    </submittedName>
</protein>
<dbReference type="InterPro" id="IPR007569">
    <property type="entry name" value="DUF559"/>
</dbReference>
<evidence type="ECO:0000259" key="1">
    <source>
        <dbReference type="Pfam" id="PF04480"/>
    </source>
</evidence>
<accession>A0A916RAU3</accession>
<evidence type="ECO:0000313" key="2">
    <source>
        <dbReference type="EMBL" id="GGA49156.1"/>
    </source>
</evidence>
<dbReference type="InterPro" id="IPR011335">
    <property type="entry name" value="Restrct_endonuc-II-like"/>
</dbReference>
<dbReference type="InterPro" id="IPR047216">
    <property type="entry name" value="Endonuclease_DUF559_bact"/>
</dbReference>
<name>A0A916RAU3_9HYPH</name>
<comment type="caution">
    <text evidence="2">The sequence shown here is derived from an EMBL/GenBank/DDBJ whole genome shotgun (WGS) entry which is preliminary data.</text>
</comment>
<dbReference type="SUPFAM" id="SSF52980">
    <property type="entry name" value="Restriction endonuclease-like"/>
    <property type="match status" value="1"/>
</dbReference>
<gene>
    <name evidence="2" type="ORF">GCM10011499_18760</name>
</gene>
<dbReference type="Pfam" id="PF04480">
    <property type="entry name" value="DUF559"/>
    <property type="match status" value="1"/>
</dbReference>
<keyword evidence="2" id="KW-0808">Transferase</keyword>
<dbReference type="AlphaFoldDB" id="A0A916RAU3"/>
<proteinExistence type="predicted"/>
<dbReference type="GO" id="GO:0008168">
    <property type="term" value="F:methyltransferase activity"/>
    <property type="evidence" value="ECO:0007669"/>
    <property type="project" value="UniProtKB-KW"/>
</dbReference>
<reference evidence="2 3" key="1">
    <citation type="journal article" date="2014" name="Int. J. Syst. Evol. Microbiol.">
        <title>Complete genome sequence of Corynebacterium casei LMG S-19264T (=DSM 44701T), isolated from a smear-ripened cheese.</title>
        <authorList>
            <consortium name="US DOE Joint Genome Institute (JGI-PGF)"/>
            <person name="Walter F."/>
            <person name="Albersmeier A."/>
            <person name="Kalinowski J."/>
            <person name="Ruckert C."/>
        </authorList>
    </citation>
    <scope>NUCLEOTIDE SEQUENCE [LARGE SCALE GENOMIC DNA]</scope>
    <source>
        <strain evidence="2 3">CGMCC 1.15896</strain>
    </source>
</reference>
<dbReference type="Gene3D" id="3.40.960.10">
    <property type="entry name" value="VSR Endonuclease"/>
    <property type="match status" value="1"/>
</dbReference>